<sequence length="341" mass="38160">MINPLIPLYQSEVSPHSNHERMMGPHGALIVTGYALASWVGLRCYFEQSPVAPCSRFAKYSSQIRIRIIAMDLAVAFLCLNIGSPLVPESPRWLVAWGRKDDTLQALVRLHDALAADDDQDLAHQKFCMGDPEDSDVSAGLRCCICPSTEVLVVNNYKVTLYSTLVLYGSMPLLLYGVYTTWAALLNFPGSLIESPCSPLVWFVWCALSVACEAAMVGIFSGTSNRVGNAFSVLLPVIFVTIYGCCVVVFNYIYCAELFPMRLRAQGVAAVYTDVAPVVFDNFGWKYYLVYIIIPLLGRPLIWFAFLKDYYWKKWPSCLATKQCCQVLKIHSVLVNYTLKH</sequence>
<feature type="transmembrane region" description="Helical" evidence="5">
    <location>
        <begin position="233"/>
        <end position="254"/>
    </location>
</feature>
<dbReference type="Pfam" id="PF00083">
    <property type="entry name" value="Sugar_tr"/>
    <property type="match status" value="1"/>
</dbReference>
<evidence type="ECO:0000256" key="3">
    <source>
        <dbReference type="ARBA" id="ARBA00022989"/>
    </source>
</evidence>
<evidence type="ECO:0000256" key="5">
    <source>
        <dbReference type="SAM" id="Phobius"/>
    </source>
</evidence>
<dbReference type="PANTHER" id="PTHR48022">
    <property type="entry name" value="PLASTIDIC GLUCOSE TRANSPORTER 4"/>
    <property type="match status" value="1"/>
</dbReference>
<evidence type="ECO:0000256" key="1">
    <source>
        <dbReference type="ARBA" id="ARBA00004141"/>
    </source>
</evidence>
<dbReference type="GO" id="GO:0005351">
    <property type="term" value="F:carbohydrate:proton symporter activity"/>
    <property type="evidence" value="ECO:0007669"/>
    <property type="project" value="TreeGrafter"/>
</dbReference>
<organism evidence="6 7">
    <name type="scientific">Penicillium frequentans</name>
    <dbReference type="NCBI Taxonomy" id="3151616"/>
    <lineage>
        <taxon>Eukaryota</taxon>
        <taxon>Fungi</taxon>
        <taxon>Dikarya</taxon>
        <taxon>Ascomycota</taxon>
        <taxon>Pezizomycotina</taxon>
        <taxon>Eurotiomycetes</taxon>
        <taxon>Eurotiomycetidae</taxon>
        <taxon>Eurotiales</taxon>
        <taxon>Aspergillaceae</taxon>
        <taxon>Penicillium</taxon>
    </lineage>
</organism>
<comment type="subcellular location">
    <subcellularLocation>
        <location evidence="1">Membrane</location>
        <topology evidence="1">Multi-pass membrane protein</topology>
    </subcellularLocation>
</comment>
<evidence type="ECO:0000313" key="6">
    <source>
        <dbReference type="EMBL" id="KAJ5546096.1"/>
    </source>
</evidence>
<dbReference type="GO" id="GO:0016020">
    <property type="term" value="C:membrane"/>
    <property type="evidence" value="ECO:0007669"/>
    <property type="project" value="UniProtKB-SubCell"/>
</dbReference>
<feature type="transmembrane region" description="Helical" evidence="5">
    <location>
        <begin position="200"/>
        <end position="221"/>
    </location>
</feature>
<dbReference type="PANTHER" id="PTHR48022:SF38">
    <property type="entry name" value="MAJOR FACILITATOR SUPERFAMILY (MFS) PROFILE DOMAIN-CONTAINING PROTEIN-RELATED"/>
    <property type="match status" value="1"/>
</dbReference>
<comment type="caution">
    <text evidence="6">The sequence shown here is derived from an EMBL/GenBank/DDBJ whole genome shotgun (WGS) entry which is preliminary data.</text>
</comment>
<feature type="transmembrane region" description="Helical" evidence="5">
    <location>
        <begin position="27"/>
        <end position="46"/>
    </location>
</feature>
<feature type="transmembrane region" description="Helical" evidence="5">
    <location>
        <begin position="165"/>
        <end position="188"/>
    </location>
</feature>
<dbReference type="AlphaFoldDB" id="A0AAD6CZ46"/>
<proteinExistence type="predicted"/>
<dbReference type="EMBL" id="JAQIZZ010000003">
    <property type="protein sequence ID" value="KAJ5546096.1"/>
    <property type="molecule type" value="Genomic_DNA"/>
</dbReference>
<dbReference type="InterPro" id="IPR050360">
    <property type="entry name" value="MFS_Sugar_Transporters"/>
</dbReference>
<keyword evidence="3 5" id="KW-1133">Transmembrane helix</keyword>
<evidence type="ECO:0000256" key="2">
    <source>
        <dbReference type="ARBA" id="ARBA00022692"/>
    </source>
</evidence>
<gene>
    <name evidence="6" type="ORF">N7494_003681</name>
</gene>
<dbReference type="InterPro" id="IPR036259">
    <property type="entry name" value="MFS_trans_sf"/>
</dbReference>
<feature type="transmembrane region" description="Helical" evidence="5">
    <location>
        <begin position="288"/>
        <end position="306"/>
    </location>
</feature>
<evidence type="ECO:0000256" key="4">
    <source>
        <dbReference type="ARBA" id="ARBA00023136"/>
    </source>
</evidence>
<dbReference type="InterPro" id="IPR005828">
    <property type="entry name" value="MFS_sugar_transport-like"/>
</dbReference>
<keyword evidence="2 5" id="KW-0812">Transmembrane</keyword>
<keyword evidence="7" id="KW-1185">Reference proteome</keyword>
<evidence type="ECO:0000313" key="7">
    <source>
        <dbReference type="Proteomes" id="UP001220324"/>
    </source>
</evidence>
<dbReference type="Gene3D" id="1.20.1250.20">
    <property type="entry name" value="MFS general substrate transporter like domains"/>
    <property type="match status" value="1"/>
</dbReference>
<accession>A0AAD6CZ46</accession>
<protein>
    <submittedName>
        <fullName evidence="6">Uncharacterized protein</fullName>
    </submittedName>
</protein>
<name>A0AAD6CZ46_9EURO</name>
<reference evidence="6 7" key="1">
    <citation type="journal article" date="2023" name="IMA Fungus">
        <title>Comparative genomic study of the Penicillium genus elucidates a diverse pangenome and 15 lateral gene transfer events.</title>
        <authorList>
            <person name="Petersen C."/>
            <person name="Sorensen T."/>
            <person name="Nielsen M.R."/>
            <person name="Sondergaard T.E."/>
            <person name="Sorensen J.L."/>
            <person name="Fitzpatrick D.A."/>
            <person name="Frisvad J.C."/>
            <person name="Nielsen K.L."/>
        </authorList>
    </citation>
    <scope>NUCLEOTIDE SEQUENCE [LARGE SCALE GENOMIC DNA]</scope>
    <source>
        <strain evidence="6 7">IBT 35679</strain>
    </source>
</reference>
<keyword evidence="4 5" id="KW-0472">Membrane</keyword>
<dbReference type="Proteomes" id="UP001220324">
    <property type="component" value="Unassembled WGS sequence"/>
</dbReference>
<dbReference type="SUPFAM" id="SSF103473">
    <property type="entry name" value="MFS general substrate transporter"/>
    <property type="match status" value="1"/>
</dbReference>